<proteinExistence type="predicted"/>
<accession>A0A2G9S1Y4</accession>
<gene>
    <name evidence="2" type="ORF">AB205_0202620</name>
</gene>
<dbReference type="AlphaFoldDB" id="A0A2G9S1Y4"/>
<evidence type="ECO:0000256" key="1">
    <source>
        <dbReference type="SAM" id="MobiDB-lite"/>
    </source>
</evidence>
<dbReference type="EMBL" id="KV927355">
    <property type="protein sequence ID" value="PIO34075.1"/>
    <property type="molecule type" value="Genomic_DNA"/>
</dbReference>
<evidence type="ECO:0000313" key="2">
    <source>
        <dbReference type="EMBL" id="PIO34075.1"/>
    </source>
</evidence>
<evidence type="ECO:0000313" key="3">
    <source>
        <dbReference type="Proteomes" id="UP000228934"/>
    </source>
</evidence>
<feature type="compositionally biased region" description="Basic residues" evidence="1">
    <location>
        <begin position="1"/>
        <end position="12"/>
    </location>
</feature>
<dbReference type="OrthoDB" id="3996471at2759"/>
<protein>
    <submittedName>
        <fullName evidence="2">Uncharacterized protein</fullName>
    </submittedName>
</protein>
<dbReference type="Proteomes" id="UP000228934">
    <property type="component" value="Unassembled WGS sequence"/>
</dbReference>
<sequence length="73" mass="8567">MSQKNVRKHKRSHSDEEKQTSKKRKIRLETSEINSFASQRTKIQLTSSIVLQQPNVTWHVTPSYENMERKGIA</sequence>
<keyword evidence="3" id="KW-1185">Reference proteome</keyword>
<feature type="region of interest" description="Disordered" evidence="1">
    <location>
        <begin position="1"/>
        <end position="31"/>
    </location>
</feature>
<name>A0A2G9S1Y4_AQUCT</name>
<organism evidence="2 3">
    <name type="scientific">Aquarana catesbeiana</name>
    <name type="common">American bullfrog</name>
    <name type="synonym">Rana catesbeiana</name>
    <dbReference type="NCBI Taxonomy" id="8400"/>
    <lineage>
        <taxon>Eukaryota</taxon>
        <taxon>Metazoa</taxon>
        <taxon>Chordata</taxon>
        <taxon>Craniata</taxon>
        <taxon>Vertebrata</taxon>
        <taxon>Euteleostomi</taxon>
        <taxon>Amphibia</taxon>
        <taxon>Batrachia</taxon>
        <taxon>Anura</taxon>
        <taxon>Neobatrachia</taxon>
        <taxon>Ranoidea</taxon>
        <taxon>Ranidae</taxon>
        <taxon>Aquarana</taxon>
    </lineage>
</organism>
<reference evidence="3" key="1">
    <citation type="journal article" date="2017" name="Nat. Commun.">
        <title>The North American bullfrog draft genome provides insight into hormonal regulation of long noncoding RNA.</title>
        <authorList>
            <person name="Hammond S.A."/>
            <person name="Warren R.L."/>
            <person name="Vandervalk B.P."/>
            <person name="Kucuk E."/>
            <person name="Khan H."/>
            <person name="Gibb E.A."/>
            <person name="Pandoh P."/>
            <person name="Kirk H."/>
            <person name="Zhao Y."/>
            <person name="Jones M."/>
            <person name="Mungall A.J."/>
            <person name="Coope R."/>
            <person name="Pleasance S."/>
            <person name="Moore R.A."/>
            <person name="Holt R.A."/>
            <person name="Round J.M."/>
            <person name="Ohora S."/>
            <person name="Walle B.V."/>
            <person name="Veldhoen N."/>
            <person name="Helbing C.C."/>
            <person name="Birol I."/>
        </authorList>
    </citation>
    <scope>NUCLEOTIDE SEQUENCE [LARGE SCALE GENOMIC DNA]</scope>
</reference>